<accession>A0ACC6SBF1</accession>
<name>A0ACC6SBF1_9BACI</name>
<comment type="caution">
    <text evidence="1">The sequence shown here is derived from an EMBL/GenBank/DDBJ whole genome shotgun (WGS) entry which is preliminary data.</text>
</comment>
<keyword evidence="2" id="KW-1185">Reference proteome</keyword>
<proteinExistence type="predicted"/>
<sequence length="387" mass="43094">MKNFTYYNPTKLIFGKGQLEQLKTELPQYGKKVLLVYGGGSIKRNGLYDEVVSLLNDMDVTLFELSGVEPNPRISTARKGVDICKSEGIEFILAVGGGSVIDCAKLIAAGAKYDGDAWDLVTKKARAKEALPFGTVLTLAATGSEMNSGSVITNWETKEKYGWGSPATFPRFSILDPVNTFTVPRDQTVYGIVDMMSHVFEHYFHLEENTLMQDRMCESLLLTVMETAPKLINDLENYEHRATILYNGTMALNGMLSMGYQGDWATHNIEHAVSAVYDIPHGGGLAILFPNWMKHNLQVKPERFKQLAIRVFGVDPTGKTAEEVGLEGIEKLRQFWNSIGAPSRLADYDIDDSQLEVMADKAMINGEFGRFKKLKHEDVLAIYRASL</sequence>
<evidence type="ECO:0000313" key="2">
    <source>
        <dbReference type="Proteomes" id="UP001439875"/>
    </source>
</evidence>
<dbReference type="EMBL" id="JBBMEW010000007">
    <property type="protein sequence ID" value="MEQ2527123.1"/>
    <property type="molecule type" value="Genomic_DNA"/>
</dbReference>
<reference evidence="1" key="1">
    <citation type="submission" date="2024-03" db="EMBL/GenBank/DDBJ databases">
        <title>Human intestinal bacterial collection.</title>
        <authorList>
            <person name="Pauvert C."/>
            <person name="Hitch T.C.A."/>
            <person name="Clavel T."/>
        </authorList>
    </citation>
    <scope>NUCLEOTIDE SEQUENCE</scope>
    <source>
        <strain evidence="1">CLA-AA-H227</strain>
    </source>
</reference>
<protein>
    <submittedName>
        <fullName evidence="1">Iron-containing alcohol dehydrogenase</fullName>
        <ecNumber evidence="1">1.1.1.-</ecNumber>
    </submittedName>
</protein>
<dbReference type="EC" id="1.1.1.-" evidence="1"/>
<organism evidence="1 2">
    <name type="scientific">Robertmurraya yapensis</name>
    <name type="common">ex Hitch et al 2024</name>
    <dbReference type="NCBI Taxonomy" id="3133160"/>
    <lineage>
        <taxon>Bacteria</taxon>
        <taxon>Bacillati</taxon>
        <taxon>Bacillota</taxon>
        <taxon>Bacilli</taxon>
        <taxon>Bacillales</taxon>
        <taxon>Bacillaceae</taxon>
        <taxon>Robertmurraya</taxon>
    </lineage>
</organism>
<gene>
    <name evidence="1" type="ORF">WMO40_10455</name>
</gene>
<dbReference type="Proteomes" id="UP001439875">
    <property type="component" value="Unassembled WGS sequence"/>
</dbReference>
<evidence type="ECO:0000313" key="1">
    <source>
        <dbReference type="EMBL" id="MEQ2527123.1"/>
    </source>
</evidence>
<keyword evidence="1" id="KW-0560">Oxidoreductase</keyword>